<comment type="caution">
    <text evidence="1">The sequence shown here is derived from an EMBL/GenBank/DDBJ whole genome shotgun (WGS) entry which is preliminary data.</text>
</comment>
<name>A0AAV4ZBW5_9HYPH</name>
<keyword evidence="2" id="KW-1185">Reference proteome</keyword>
<evidence type="ECO:0000313" key="1">
    <source>
        <dbReference type="EMBL" id="GJD41366.1"/>
    </source>
</evidence>
<gene>
    <name evidence="1" type="ORF">OICFNHDK_3849</name>
</gene>
<dbReference type="EMBL" id="BPQF01000020">
    <property type="protein sequence ID" value="GJD41366.1"/>
    <property type="molecule type" value="Genomic_DNA"/>
</dbReference>
<evidence type="ECO:0000313" key="2">
    <source>
        <dbReference type="Proteomes" id="UP001055307"/>
    </source>
</evidence>
<organism evidence="1 2">
    <name type="scientific">Methylobacterium bullatum</name>
    <dbReference type="NCBI Taxonomy" id="570505"/>
    <lineage>
        <taxon>Bacteria</taxon>
        <taxon>Pseudomonadati</taxon>
        <taxon>Pseudomonadota</taxon>
        <taxon>Alphaproteobacteria</taxon>
        <taxon>Hyphomicrobiales</taxon>
        <taxon>Methylobacteriaceae</taxon>
        <taxon>Methylobacterium</taxon>
    </lineage>
</organism>
<protein>
    <submittedName>
        <fullName evidence="1">Uncharacterized protein</fullName>
    </submittedName>
</protein>
<dbReference type="RefSeq" id="WP_238254182.1">
    <property type="nucleotide sequence ID" value="NZ_BPQF01000020.1"/>
</dbReference>
<sequence>MMNDTSNTPIPFLEALRRIEALTLRIQRERLAAFETVEETYAEMQSLRLVLVARVAALRSATG</sequence>
<proteinExistence type="predicted"/>
<reference evidence="1" key="2">
    <citation type="submission" date="2021-08" db="EMBL/GenBank/DDBJ databases">
        <authorList>
            <person name="Tani A."/>
            <person name="Ola A."/>
            <person name="Ogura Y."/>
            <person name="Katsura K."/>
            <person name="Hayashi T."/>
        </authorList>
    </citation>
    <scope>NUCLEOTIDE SEQUENCE</scope>
    <source>
        <strain evidence="1">DSM 21893</strain>
    </source>
</reference>
<dbReference type="AlphaFoldDB" id="A0AAV4ZBW5"/>
<reference evidence="1" key="1">
    <citation type="journal article" date="2016" name="Front. Microbiol.">
        <title>Genome Sequence of the Piezophilic, Mesophilic Sulfate-Reducing Bacterium Desulfovibrio indicus J2T.</title>
        <authorList>
            <person name="Cao J."/>
            <person name="Maignien L."/>
            <person name="Shao Z."/>
            <person name="Alain K."/>
            <person name="Jebbar M."/>
        </authorList>
    </citation>
    <scope>NUCLEOTIDE SEQUENCE</scope>
    <source>
        <strain evidence="1">DSM 21893</strain>
    </source>
</reference>
<accession>A0AAV4ZBW5</accession>
<dbReference type="Proteomes" id="UP001055307">
    <property type="component" value="Unassembled WGS sequence"/>
</dbReference>